<dbReference type="RefSeq" id="WP_358131959.1">
    <property type="nucleotide sequence ID" value="NZ_JBFALK010000004.1"/>
</dbReference>
<proteinExistence type="predicted"/>
<dbReference type="Proteomes" id="UP001551675">
    <property type="component" value="Unassembled WGS sequence"/>
</dbReference>
<evidence type="ECO:0000256" key="2">
    <source>
        <dbReference type="SAM" id="SignalP"/>
    </source>
</evidence>
<evidence type="ECO:0000256" key="1">
    <source>
        <dbReference type="ARBA" id="ARBA00022729"/>
    </source>
</evidence>
<keyword evidence="4" id="KW-1185">Reference proteome</keyword>
<name>A0ABV3GBT7_MICGL</name>
<dbReference type="SUPFAM" id="SSF53850">
    <property type="entry name" value="Periplasmic binding protein-like II"/>
    <property type="match status" value="1"/>
</dbReference>
<accession>A0ABV3GBT7</accession>
<feature type="signal peptide" evidence="2">
    <location>
        <begin position="1"/>
        <end position="24"/>
    </location>
</feature>
<reference evidence="3 4" key="1">
    <citation type="submission" date="2024-06" db="EMBL/GenBank/DDBJ databases">
        <title>The Natural Products Discovery Center: Release of the First 8490 Sequenced Strains for Exploring Actinobacteria Biosynthetic Diversity.</title>
        <authorList>
            <person name="Kalkreuter E."/>
            <person name="Kautsar S.A."/>
            <person name="Yang D."/>
            <person name="Bader C.D."/>
            <person name="Teijaro C.N."/>
            <person name="Fluegel L."/>
            <person name="Davis C.M."/>
            <person name="Simpson J.R."/>
            <person name="Lauterbach L."/>
            <person name="Steele A.D."/>
            <person name="Gui C."/>
            <person name="Meng S."/>
            <person name="Li G."/>
            <person name="Viehrig K."/>
            <person name="Ye F."/>
            <person name="Su P."/>
            <person name="Kiefer A.F."/>
            <person name="Nichols A."/>
            <person name="Cepeda A.J."/>
            <person name="Yan W."/>
            <person name="Fan B."/>
            <person name="Jiang Y."/>
            <person name="Adhikari A."/>
            <person name="Zheng C.-J."/>
            <person name="Schuster L."/>
            <person name="Cowan T.M."/>
            <person name="Smanski M.J."/>
            <person name="Chevrette M.G."/>
            <person name="De Carvalho L.P.S."/>
            <person name="Shen B."/>
        </authorList>
    </citation>
    <scope>NUCLEOTIDE SEQUENCE [LARGE SCALE GENOMIC DNA]</scope>
    <source>
        <strain evidence="3 4">NPDC050100</strain>
    </source>
</reference>
<keyword evidence="1 2" id="KW-0732">Signal</keyword>
<organism evidence="3 4">
    <name type="scientific">Microtetraspora glauca</name>
    <dbReference type="NCBI Taxonomy" id="1996"/>
    <lineage>
        <taxon>Bacteria</taxon>
        <taxon>Bacillati</taxon>
        <taxon>Actinomycetota</taxon>
        <taxon>Actinomycetes</taxon>
        <taxon>Streptosporangiales</taxon>
        <taxon>Streptosporangiaceae</taxon>
        <taxon>Microtetraspora</taxon>
    </lineage>
</organism>
<dbReference type="Pfam" id="PF13343">
    <property type="entry name" value="SBP_bac_6"/>
    <property type="match status" value="1"/>
</dbReference>
<dbReference type="EMBL" id="JBFALK010000004">
    <property type="protein sequence ID" value="MEV0969096.1"/>
    <property type="molecule type" value="Genomic_DNA"/>
</dbReference>
<evidence type="ECO:0000313" key="3">
    <source>
        <dbReference type="EMBL" id="MEV0969096.1"/>
    </source>
</evidence>
<evidence type="ECO:0000313" key="4">
    <source>
        <dbReference type="Proteomes" id="UP001551675"/>
    </source>
</evidence>
<dbReference type="Gene3D" id="3.40.190.10">
    <property type="entry name" value="Periplasmic binding protein-like II"/>
    <property type="match status" value="3"/>
</dbReference>
<feature type="chain" id="PRO_5045964742" evidence="2">
    <location>
        <begin position="25"/>
        <end position="358"/>
    </location>
</feature>
<dbReference type="PANTHER" id="PTHR30006:SF2">
    <property type="entry name" value="ABC TRANSPORTER SUBSTRATE-BINDING PROTEIN"/>
    <property type="match status" value="1"/>
</dbReference>
<gene>
    <name evidence="3" type="ORF">AB0I59_10710</name>
</gene>
<dbReference type="PROSITE" id="PS51257">
    <property type="entry name" value="PROKAR_LIPOPROTEIN"/>
    <property type="match status" value="1"/>
</dbReference>
<dbReference type="PANTHER" id="PTHR30006">
    <property type="entry name" value="THIAMINE-BINDING PERIPLASMIC PROTEIN-RELATED"/>
    <property type="match status" value="1"/>
</dbReference>
<protein>
    <submittedName>
        <fullName evidence="3">ABC transporter substrate-binding protein</fullName>
    </submittedName>
</protein>
<comment type="caution">
    <text evidence="3">The sequence shown here is derived from an EMBL/GenBank/DDBJ whole genome shotgun (WGS) entry which is preliminary data.</text>
</comment>
<sequence>MTKRASVAAILLVSAVAAACSASAQEPKQLPPANVHAAGLSGFGGMEGLVAAARKEGALTVIGLPHTWVNYGHIIERFSEEYGIKVTELRPDANSQQQVAAAATKTPPDVFDLNLDVAVANAEKFAPYKVAGWQDIPDDLKEGGGLWYAAYGGYMSIGYDPRKMAAPASYAALNKQGVTVALPGDPLRTASAFSGVMATSLRKGKTNPARGVDFFAGIKKSGALAAPDQATAVVDWDYLNLARSAATTQNGKPTWLVTIPHDAVLASYYVQAINKKAPHPAAARLWQEFLLSDDGQNLYLRGYARPVRMEAMEMRKTLDRDAAGKLPKAVGTPVILTIPEQDAAKTYLQKHWARQIGS</sequence>